<keyword evidence="1" id="KW-0732">Signal</keyword>
<organism evidence="2 3">
    <name type="scientific">Carnegiea gigantea</name>
    <dbReference type="NCBI Taxonomy" id="171969"/>
    <lineage>
        <taxon>Eukaryota</taxon>
        <taxon>Viridiplantae</taxon>
        <taxon>Streptophyta</taxon>
        <taxon>Embryophyta</taxon>
        <taxon>Tracheophyta</taxon>
        <taxon>Spermatophyta</taxon>
        <taxon>Magnoliopsida</taxon>
        <taxon>eudicotyledons</taxon>
        <taxon>Gunneridae</taxon>
        <taxon>Pentapetalae</taxon>
        <taxon>Caryophyllales</taxon>
        <taxon>Cactineae</taxon>
        <taxon>Cactaceae</taxon>
        <taxon>Cactoideae</taxon>
        <taxon>Echinocereeae</taxon>
        <taxon>Carnegiea</taxon>
    </lineage>
</organism>
<gene>
    <name evidence="2" type="ORF">Cgig2_003230</name>
</gene>
<evidence type="ECO:0000256" key="1">
    <source>
        <dbReference type="SAM" id="SignalP"/>
    </source>
</evidence>
<dbReference type="EMBL" id="JAKOGI010000754">
    <property type="protein sequence ID" value="KAJ8430788.1"/>
    <property type="molecule type" value="Genomic_DNA"/>
</dbReference>
<evidence type="ECO:0000313" key="3">
    <source>
        <dbReference type="Proteomes" id="UP001153076"/>
    </source>
</evidence>
<evidence type="ECO:0000313" key="2">
    <source>
        <dbReference type="EMBL" id="KAJ8430788.1"/>
    </source>
</evidence>
<sequence length="282" mass="32140">MNKPPDQVLLLLFSLLIIWTTSRLIHDASLAFPKTSHGLLSHFKLPYLVFVHGVPQFALGPCKSKGQIIIDYKCTIPDNEGCLGLLQPCPLHTPPYPWLIIRSISHFFWLCCAISLPCVTSLPLNHCRSDGHLNIDDDMGYSKPLQHAAPYITLYLWPIIRFINRIGVDSTLFVCFGARVFMLDRELLIRMYYWGCTGGCAIGLEIELRCQLFWVYLRRVTSFMWSARIAPNVILKRFISASSLVPFNTLMSILTQVLHTLLERTQTSDINIHRPNIKISIA</sequence>
<reference evidence="2" key="1">
    <citation type="submission" date="2022-04" db="EMBL/GenBank/DDBJ databases">
        <title>Carnegiea gigantea Genome sequencing and assembly v2.</title>
        <authorList>
            <person name="Copetti D."/>
            <person name="Sanderson M.J."/>
            <person name="Burquez A."/>
            <person name="Wojciechowski M.F."/>
        </authorList>
    </citation>
    <scope>NUCLEOTIDE SEQUENCE</scope>
    <source>
        <strain evidence="2">SGP5-SGP5p</strain>
        <tissue evidence="2">Aerial part</tissue>
    </source>
</reference>
<dbReference type="Proteomes" id="UP001153076">
    <property type="component" value="Unassembled WGS sequence"/>
</dbReference>
<comment type="caution">
    <text evidence="2">The sequence shown here is derived from an EMBL/GenBank/DDBJ whole genome shotgun (WGS) entry which is preliminary data.</text>
</comment>
<keyword evidence="3" id="KW-1185">Reference proteome</keyword>
<accession>A0A9Q1JTQ5</accession>
<name>A0A9Q1JTQ5_9CARY</name>
<dbReference type="AlphaFoldDB" id="A0A9Q1JTQ5"/>
<feature type="signal peptide" evidence="1">
    <location>
        <begin position="1"/>
        <end position="22"/>
    </location>
</feature>
<protein>
    <submittedName>
        <fullName evidence="2">Uncharacterized protein</fullName>
    </submittedName>
</protein>
<feature type="chain" id="PRO_5040110269" evidence="1">
    <location>
        <begin position="23"/>
        <end position="282"/>
    </location>
</feature>
<proteinExistence type="predicted"/>